<evidence type="ECO:0000256" key="3">
    <source>
        <dbReference type="ARBA" id="ARBA00022729"/>
    </source>
</evidence>
<feature type="domain" description="Chorismate mutase" evidence="5">
    <location>
        <begin position="15"/>
        <end position="107"/>
    </location>
</feature>
<comment type="pathway">
    <text evidence="1">Metabolic intermediate biosynthesis; prephenate biosynthesis; prephenate from chorismate: step 1/1.</text>
</comment>
<evidence type="ECO:0000256" key="1">
    <source>
        <dbReference type="ARBA" id="ARBA00004817"/>
    </source>
</evidence>
<evidence type="ECO:0000313" key="7">
    <source>
        <dbReference type="Proteomes" id="UP000184364"/>
    </source>
</evidence>
<dbReference type="SMART" id="SM00830">
    <property type="entry name" value="CM_2"/>
    <property type="match status" value="1"/>
</dbReference>
<dbReference type="InterPro" id="IPR036979">
    <property type="entry name" value="CM_dom_sf"/>
</dbReference>
<dbReference type="SUPFAM" id="SSF48600">
    <property type="entry name" value="Chorismate mutase II"/>
    <property type="match status" value="1"/>
</dbReference>
<sequence>MKEKYTVPLILMIILCLSSCIRKTHGNSDDLQNKVLLTLIDKRLQVAPLVAKSKWNTQKPIDDPVREKIILDSVEVKAEKMNIDTRLASAFFQAQFEAGKMEQRRLHKEWKSQNQGLFDPVPDLATEVRPVLDNLTPQLLIELKKLNTQSEYCKSLGTLKTDARKTIDSRFSDEIVNVAIEPIEKYCREH</sequence>
<protein>
    <recommendedName>
        <fullName evidence="2">chorismate mutase</fullName>
        <ecNumber evidence="2">5.4.99.5</ecNumber>
    </recommendedName>
</protein>
<keyword evidence="7" id="KW-1185">Reference proteome</keyword>
<dbReference type="PANTHER" id="PTHR38041:SF2">
    <property type="entry name" value="SECRETED CHORISMATE MUTASE"/>
    <property type="match status" value="1"/>
</dbReference>
<dbReference type="Gene3D" id="1.20.59.10">
    <property type="entry name" value="Chorismate mutase"/>
    <property type="match status" value="1"/>
</dbReference>
<organism evidence="6 7">
    <name type="scientific">Chryseobacterium polytrichastri</name>
    <dbReference type="NCBI Taxonomy" id="1302687"/>
    <lineage>
        <taxon>Bacteria</taxon>
        <taxon>Pseudomonadati</taxon>
        <taxon>Bacteroidota</taxon>
        <taxon>Flavobacteriia</taxon>
        <taxon>Flavobacteriales</taxon>
        <taxon>Weeksellaceae</taxon>
        <taxon>Chryseobacterium group</taxon>
        <taxon>Chryseobacterium</taxon>
    </lineage>
</organism>
<dbReference type="GO" id="GO:0009697">
    <property type="term" value="P:salicylic acid biosynthetic process"/>
    <property type="evidence" value="ECO:0007669"/>
    <property type="project" value="TreeGrafter"/>
</dbReference>
<proteinExistence type="predicted"/>
<evidence type="ECO:0000256" key="2">
    <source>
        <dbReference type="ARBA" id="ARBA00012404"/>
    </source>
</evidence>
<dbReference type="GO" id="GO:0004106">
    <property type="term" value="F:chorismate mutase activity"/>
    <property type="evidence" value="ECO:0007669"/>
    <property type="project" value="UniProtKB-EC"/>
</dbReference>
<accession>A0A1M7KDQ6</accession>
<dbReference type="InterPro" id="IPR051331">
    <property type="entry name" value="Chorismate_mutase-related"/>
</dbReference>
<dbReference type="Pfam" id="PF01817">
    <property type="entry name" value="CM_2"/>
    <property type="match status" value="1"/>
</dbReference>
<evidence type="ECO:0000259" key="5">
    <source>
        <dbReference type="PROSITE" id="PS51168"/>
    </source>
</evidence>
<evidence type="ECO:0000256" key="4">
    <source>
        <dbReference type="ARBA" id="ARBA00023235"/>
    </source>
</evidence>
<dbReference type="NCBIfam" id="TIGR01806">
    <property type="entry name" value="CM_mono2"/>
    <property type="match status" value="1"/>
</dbReference>
<reference evidence="7" key="1">
    <citation type="submission" date="2016-11" db="EMBL/GenBank/DDBJ databases">
        <authorList>
            <person name="Varghese N."/>
            <person name="Submissions S."/>
        </authorList>
    </citation>
    <scope>NUCLEOTIDE SEQUENCE [LARGE SCALE GENOMIC DNA]</scope>
    <source>
        <strain evidence="7">DSM 26899</strain>
    </source>
</reference>
<keyword evidence="4" id="KW-0413">Isomerase</keyword>
<dbReference type="Proteomes" id="UP000184364">
    <property type="component" value="Unassembled WGS sequence"/>
</dbReference>
<dbReference type="GO" id="GO:0046417">
    <property type="term" value="P:chorismate metabolic process"/>
    <property type="evidence" value="ECO:0007669"/>
    <property type="project" value="InterPro"/>
</dbReference>
<dbReference type="STRING" id="1302687.SAMN05444267_10602"/>
<keyword evidence="3" id="KW-0732">Signal</keyword>
<dbReference type="RefSeq" id="WP_073297880.1">
    <property type="nucleotide sequence ID" value="NZ_FRAV01000060.1"/>
</dbReference>
<gene>
    <name evidence="6" type="ORF">SAMN05444267_10602</name>
</gene>
<dbReference type="AlphaFoldDB" id="A0A1M7KDQ6"/>
<dbReference type="InterPro" id="IPR002701">
    <property type="entry name" value="CM_II_prokaryot"/>
</dbReference>
<dbReference type="EMBL" id="FRAV01000060">
    <property type="protein sequence ID" value="SHM63451.1"/>
    <property type="molecule type" value="Genomic_DNA"/>
</dbReference>
<evidence type="ECO:0000313" key="6">
    <source>
        <dbReference type="EMBL" id="SHM63451.1"/>
    </source>
</evidence>
<dbReference type="UniPathway" id="UPA00120">
    <property type="reaction ID" value="UER00203"/>
</dbReference>
<dbReference type="EC" id="5.4.99.5" evidence="2"/>
<dbReference type="InterPro" id="IPR008240">
    <property type="entry name" value="Chorismate_mutase_periplasmic"/>
</dbReference>
<name>A0A1M7KDQ6_9FLAO</name>
<dbReference type="InterPro" id="IPR036263">
    <property type="entry name" value="Chorismate_II_sf"/>
</dbReference>
<dbReference type="PROSITE" id="PS51168">
    <property type="entry name" value="CHORISMATE_MUT_2"/>
    <property type="match status" value="1"/>
</dbReference>
<dbReference type="OrthoDB" id="1262744at2"/>
<dbReference type="PANTHER" id="PTHR38041">
    <property type="entry name" value="CHORISMATE MUTASE"/>
    <property type="match status" value="1"/>
</dbReference>